<keyword evidence="2" id="KW-0648">Protein biosynthesis</keyword>
<dbReference type="Pfam" id="PF02486">
    <property type="entry name" value="Rep_trans"/>
    <property type="match status" value="1"/>
</dbReference>
<keyword evidence="2" id="KW-0396">Initiation factor</keyword>
<reference evidence="2 3" key="1">
    <citation type="submission" date="2020-12" db="EMBL/GenBank/DDBJ databases">
        <title>FDA dAtabase for Regulatory Grade micrObial Sequences (FDA-ARGOS): Supporting development and validation of Infectious Disease Dx tests.</title>
        <authorList>
            <person name="Sproer C."/>
            <person name="Gronow S."/>
            <person name="Severitt S."/>
            <person name="Schroder I."/>
            <person name="Tallon L."/>
            <person name="Sadzewicz L."/>
            <person name="Zhao X."/>
            <person name="Boylan J."/>
            <person name="Ott S."/>
            <person name="Bowen H."/>
            <person name="Vavikolanu K."/>
            <person name="Mehta A."/>
            <person name="Aluvathingal J."/>
            <person name="Nadendla S."/>
            <person name="Lowell S."/>
            <person name="Myers T."/>
            <person name="Yan Y."/>
            <person name="Sichtig H."/>
        </authorList>
    </citation>
    <scope>NUCLEOTIDE SEQUENCE [LARGE SCALE GENOMIC DNA]</scope>
    <source>
        <strain evidence="2 3">FDAARGOS_909</strain>
    </source>
</reference>
<evidence type="ECO:0000259" key="1">
    <source>
        <dbReference type="Pfam" id="PF02486"/>
    </source>
</evidence>
<dbReference type="RefSeq" id="WP_197957116.1">
    <property type="nucleotide sequence ID" value="NZ_CP065668.1"/>
</dbReference>
<proteinExistence type="predicted"/>
<dbReference type="EMBL" id="CP065668">
    <property type="protein sequence ID" value="QPS10788.1"/>
    <property type="molecule type" value="Genomic_DNA"/>
</dbReference>
<feature type="domain" description="Replication initiation protein-like C-terminal" evidence="1">
    <location>
        <begin position="188"/>
        <end position="358"/>
    </location>
</feature>
<sequence length="406" mass="45534">MTRPSLVLDGHQIKLRLEAARQKSSGLVHIDWLRFTVQLKFAPIPTADVLFPAPVRDALEHPRSEHELEVAQWRRTRMLKLLRDLPDSDFAAGAQAHALAQKICKVLGPEFQIEPELQKGHDFYRFRWSITRNDVECAWVGFLASGDSPRQQAQSKGIHANLYGTACTFARGDWRVRMANLIDQCEATITRVDLALDCFDGLSGGIDRAYADWHAGAMDVRGRRPGANTVGPWVEGGRGRSFYFGSKEAGKQTNVYEKGVQLFGVHDATRWERVELRYGNKLRDLPSDVLRRPDDFFADASDWHRLVLSEQGATAGTGAIKVRAKQAIETVKAEATRCVRWLQNTAGPSMAVAFEFLGEDRFLELITGRLRPGRLRKFSDQEIKAACAALSPTVFQPRVRSIGLTH</sequence>
<organism evidence="2 3">
    <name type="scientific">Delftia acidovorans</name>
    <name type="common">Pseudomonas acidovorans</name>
    <name type="synonym">Comamonas acidovorans</name>
    <dbReference type="NCBI Taxonomy" id="80866"/>
    <lineage>
        <taxon>Bacteria</taxon>
        <taxon>Pseudomonadati</taxon>
        <taxon>Pseudomonadota</taxon>
        <taxon>Betaproteobacteria</taxon>
        <taxon>Burkholderiales</taxon>
        <taxon>Comamonadaceae</taxon>
        <taxon>Delftia</taxon>
    </lineage>
</organism>
<gene>
    <name evidence="2" type="ORF">I6G66_12680</name>
</gene>
<protein>
    <submittedName>
        <fullName evidence="2">Replication initiation factor domain-containing protein</fullName>
    </submittedName>
</protein>
<name>A0A7T2S8D9_DELAC</name>
<evidence type="ECO:0000313" key="3">
    <source>
        <dbReference type="Proteomes" id="UP000594778"/>
    </source>
</evidence>
<dbReference type="Proteomes" id="UP000594778">
    <property type="component" value="Chromosome"/>
</dbReference>
<dbReference type="AlphaFoldDB" id="A0A7T2S8D9"/>
<dbReference type="GO" id="GO:0003743">
    <property type="term" value="F:translation initiation factor activity"/>
    <property type="evidence" value="ECO:0007669"/>
    <property type="project" value="UniProtKB-KW"/>
</dbReference>
<dbReference type="InterPro" id="IPR003491">
    <property type="entry name" value="REP-like_C"/>
</dbReference>
<accession>A0A7T2S8D9</accession>
<evidence type="ECO:0000313" key="2">
    <source>
        <dbReference type="EMBL" id="QPS10788.1"/>
    </source>
</evidence>